<organism evidence="2 3">
    <name type="scientific">Plasmodium ovale curtisi</name>
    <dbReference type="NCBI Taxonomy" id="864141"/>
    <lineage>
        <taxon>Eukaryota</taxon>
        <taxon>Sar</taxon>
        <taxon>Alveolata</taxon>
        <taxon>Apicomplexa</taxon>
        <taxon>Aconoidasida</taxon>
        <taxon>Haemosporida</taxon>
        <taxon>Plasmodiidae</taxon>
        <taxon>Plasmodium</taxon>
        <taxon>Plasmodium (Plasmodium)</taxon>
    </lineage>
</organism>
<name>A0A1A8WE56_PLAOA</name>
<accession>A0A1A8WE56</accession>
<keyword evidence="1" id="KW-0472">Membrane</keyword>
<proteinExistence type="predicted"/>
<protein>
    <submittedName>
        <fullName evidence="2">PIR Superfamily Protein</fullName>
    </submittedName>
</protein>
<feature type="transmembrane region" description="Helical" evidence="1">
    <location>
        <begin position="260"/>
        <end position="278"/>
    </location>
</feature>
<dbReference type="AlphaFoldDB" id="A0A1A8WE56"/>
<keyword evidence="1" id="KW-1133">Transmembrane helix</keyword>
<evidence type="ECO:0000256" key="1">
    <source>
        <dbReference type="SAM" id="Phobius"/>
    </source>
</evidence>
<sequence length="335" mass="39202">MTQETEKEYYDMVAKCPGYINKLNDFVNSPVQNTRETCVNTIKERFSDNQSHLKPCLGALNYFKKISVLKLMEDDTLYCACLNYWLNNELKKIPGNLYSAQYFYSTLENEDMDDSYNMNKCLGKIKKIDDAFITNMEKLYKIYDSFSKYKNNNSANDLSHCSYSEECVSSYKGLVTQCNSEHTNNFCNALKKFKDNYNNYVLSESYCKDEKEYLSHPETEREDAEFKRRGQTIFQQRLLSGNPEDRAMESDESDPTKFKIIIPVTTSVVLPIILFMLYKFTPFMSWFSSSMLNKSTHGHNLENGEIEELLNITYENDNVSCRSDQHFISYHSQNY</sequence>
<dbReference type="Pfam" id="PF05795">
    <property type="entry name" value="Plasmodium_Vir"/>
    <property type="match status" value="2"/>
</dbReference>
<dbReference type="Proteomes" id="UP000078560">
    <property type="component" value="Unassembled WGS sequence"/>
</dbReference>
<dbReference type="EMBL" id="FLQU01000923">
    <property type="protein sequence ID" value="SBS90332.1"/>
    <property type="molecule type" value="Genomic_DNA"/>
</dbReference>
<evidence type="ECO:0000313" key="3">
    <source>
        <dbReference type="Proteomes" id="UP000078560"/>
    </source>
</evidence>
<gene>
    <name evidence="2" type="ORF">POVCU2_0060770</name>
</gene>
<reference evidence="3" key="1">
    <citation type="submission" date="2016-05" db="EMBL/GenBank/DDBJ databases">
        <authorList>
            <person name="Naeem Raeece"/>
        </authorList>
    </citation>
    <scope>NUCLEOTIDE SEQUENCE [LARGE SCALE GENOMIC DNA]</scope>
</reference>
<evidence type="ECO:0000313" key="2">
    <source>
        <dbReference type="EMBL" id="SBS90332.1"/>
    </source>
</evidence>
<dbReference type="InterPro" id="IPR008780">
    <property type="entry name" value="Plasmodium_Vir"/>
</dbReference>
<keyword evidence="1" id="KW-0812">Transmembrane</keyword>